<protein>
    <submittedName>
        <fullName evidence="2">Uncharacterized protein</fullName>
    </submittedName>
</protein>
<sequence length="182" mass="21435">MVNKYVKKYTVSSFGIKEKLSVALGIVIAIILYFMFFHVDKTPYGYAEIPEDVDAYMKTADNYSRFYGKGKMLIMYYDKRDKDNPYSKTFKDAIESAKRNQKISDLYEFRPFNILNNNVVFDGKEGEKKIIGEKAVKKVCRSFCIVNPEKKSLYFYFKPEQRDVQYLESNLEKLEFWGAKLD</sequence>
<reference evidence="2" key="1">
    <citation type="submission" date="2020-10" db="EMBL/GenBank/DDBJ databases">
        <authorList>
            <person name="Gilroy R."/>
        </authorList>
    </citation>
    <scope>NUCLEOTIDE SEQUENCE</scope>
    <source>
        <strain evidence="2">CHK152-2994</strain>
    </source>
</reference>
<dbReference type="AlphaFoldDB" id="A0A9D1FXS8"/>
<organism evidence="2 3">
    <name type="scientific">Candidatus Scatenecus faecavium</name>
    <dbReference type="NCBI Taxonomy" id="2840915"/>
    <lineage>
        <taxon>Bacteria</taxon>
        <taxon>Candidatus Scatenecus</taxon>
    </lineage>
</organism>
<gene>
    <name evidence="2" type="ORF">IAD41_07415</name>
</gene>
<evidence type="ECO:0000313" key="3">
    <source>
        <dbReference type="Proteomes" id="UP000824139"/>
    </source>
</evidence>
<proteinExistence type="predicted"/>
<evidence type="ECO:0000256" key="1">
    <source>
        <dbReference type="SAM" id="Phobius"/>
    </source>
</evidence>
<keyword evidence="1" id="KW-0472">Membrane</keyword>
<keyword evidence="1" id="KW-1133">Transmembrane helix</keyword>
<reference evidence="2" key="2">
    <citation type="journal article" date="2021" name="PeerJ">
        <title>Extensive microbial diversity within the chicken gut microbiome revealed by metagenomics and culture.</title>
        <authorList>
            <person name="Gilroy R."/>
            <person name="Ravi A."/>
            <person name="Getino M."/>
            <person name="Pursley I."/>
            <person name="Horton D.L."/>
            <person name="Alikhan N.F."/>
            <person name="Baker D."/>
            <person name="Gharbi K."/>
            <person name="Hall N."/>
            <person name="Watson M."/>
            <person name="Adriaenssens E.M."/>
            <person name="Foster-Nyarko E."/>
            <person name="Jarju S."/>
            <person name="Secka A."/>
            <person name="Antonio M."/>
            <person name="Oren A."/>
            <person name="Chaudhuri R.R."/>
            <person name="La Ragione R."/>
            <person name="Hildebrand F."/>
            <person name="Pallen M.J."/>
        </authorList>
    </citation>
    <scope>NUCLEOTIDE SEQUENCE</scope>
    <source>
        <strain evidence="2">CHK152-2994</strain>
    </source>
</reference>
<name>A0A9D1FXS8_9BACT</name>
<dbReference type="EMBL" id="DVJO01000161">
    <property type="protein sequence ID" value="HIS83416.1"/>
    <property type="molecule type" value="Genomic_DNA"/>
</dbReference>
<evidence type="ECO:0000313" key="2">
    <source>
        <dbReference type="EMBL" id="HIS83416.1"/>
    </source>
</evidence>
<dbReference type="Proteomes" id="UP000824139">
    <property type="component" value="Unassembled WGS sequence"/>
</dbReference>
<comment type="caution">
    <text evidence="2">The sequence shown here is derived from an EMBL/GenBank/DDBJ whole genome shotgun (WGS) entry which is preliminary data.</text>
</comment>
<keyword evidence="1" id="KW-0812">Transmembrane</keyword>
<accession>A0A9D1FXS8</accession>
<feature type="transmembrane region" description="Helical" evidence="1">
    <location>
        <begin position="20"/>
        <end position="39"/>
    </location>
</feature>